<dbReference type="SMART" id="SM00342">
    <property type="entry name" value="HTH_ARAC"/>
    <property type="match status" value="1"/>
</dbReference>
<dbReference type="InterPro" id="IPR018060">
    <property type="entry name" value="HTH_AraC"/>
</dbReference>
<reference evidence="5 6" key="1">
    <citation type="submission" date="2018-08" db="EMBL/GenBank/DDBJ databases">
        <title>Muricauda nanhaiensis sp. nov., isolated from seawater of the South China Sea.</title>
        <authorList>
            <person name="Dang Y."/>
        </authorList>
    </citation>
    <scope>NUCLEOTIDE SEQUENCE [LARGE SCALE GENOMIC DNA]</scope>
    <source>
        <strain evidence="5 6">SM1704</strain>
    </source>
</reference>
<dbReference type="Pfam" id="PF12833">
    <property type="entry name" value="HTH_18"/>
    <property type="match status" value="1"/>
</dbReference>
<sequence length="102" mass="11475">MQSERLYLQKSINIGVLAKKLDTNSKYISQAINHELGKSFTDFLNGYRVEEAKKQLLDQKNNNLTLEAIGTMAGFGSKSAFFGAFKKHTGQTPSQFLEENKK</sequence>
<dbReference type="InterPro" id="IPR018062">
    <property type="entry name" value="HTH_AraC-typ_CS"/>
</dbReference>
<dbReference type="GO" id="GO:0043565">
    <property type="term" value="F:sequence-specific DNA binding"/>
    <property type="evidence" value="ECO:0007669"/>
    <property type="project" value="InterPro"/>
</dbReference>
<keyword evidence="3" id="KW-0804">Transcription</keyword>
<dbReference type="PROSITE" id="PS00041">
    <property type="entry name" value="HTH_ARAC_FAMILY_1"/>
    <property type="match status" value="1"/>
</dbReference>
<dbReference type="EMBL" id="QTJX01000002">
    <property type="protein sequence ID" value="RDY59399.1"/>
    <property type="molecule type" value="Genomic_DNA"/>
</dbReference>
<proteinExistence type="predicted"/>
<evidence type="ECO:0000256" key="2">
    <source>
        <dbReference type="ARBA" id="ARBA00023125"/>
    </source>
</evidence>
<keyword evidence="1" id="KW-0805">Transcription regulation</keyword>
<evidence type="ECO:0000313" key="5">
    <source>
        <dbReference type="EMBL" id="RDY59399.1"/>
    </source>
</evidence>
<evidence type="ECO:0000256" key="3">
    <source>
        <dbReference type="ARBA" id="ARBA00023163"/>
    </source>
</evidence>
<dbReference type="AlphaFoldDB" id="A0A371JPG0"/>
<dbReference type="RefSeq" id="WP_116184014.1">
    <property type="nucleotide sequence ID" value="NZ_QTJX01000002.1"/>
</dbReference>
<gene>
    <name evidence="5" type="ORF">DX873_08410</name>
</gene>
<dbReference type="GO" id="GO:0003700">
    <property type="term" value="F:DNA-binding transcription factor activity"/>
    <property type="evidence" value="ECO:0007669"/>
    <property type="project" value="InterPro"/>
</dbReference>
<keyword evidence="6" id="KW-1185">Reference proteome</keyword>
<accession>A0A371JPG0</accession>
<dbReference type="SUPFAM" id="SSF46689">
    <property type="entry name" value="Homeodomain-like"/>
    <property type="match status" value="1"/>
</dbReference>
<protein>
    <submittedName>
        <fullName evidence="5">AraC family transcriptional regulator</fullName>
    </submittedName>
</protein>
<dbReference type="PANTHER" id="PTHR43280">
    <property type="entry name" value="ARAC-FAMILY TRANSCRIPTIONAL REGULATOR"/>
    <property type="match status" value="1"/>
</dbReference>
<dbReference type="Gene3D" id="1.10.10.60">
    <property type="entry name" value="Homeodomain-like"/>
    <property type="match status" value="2"/>
</dbReference>
<feature type="domain" description="HTH araC/xylS-type" evidence="4">
    <location>
        <begin position="1"/>
        <end position="99"/>
    </location>
</feature>
<evidence type="ECO:0000259" key="4">
    <source>
        <dbReference type="PROSITE" id="PS01124"/>
    </source>
</evidence>
<organism evidence="5 6">
    <name type="scientific">Flagellimonas nanhaiensis</name>
    <dbReference type="NCBI Taxonomy" id="2292706"/>
    <lineage>
        <taxon>Bacteria</taxon>
        <taxon>Pseudomonadati</taxon>
        <taxon>Bacteroidota</taxon>
        <taxon>Flavobacteriia</taxon>
        <taxon>Flavobacteriales</taxon>
        <taxon>Flavobacteriaceae</taxon>
        <taxon>Flagellimonas</taxon>
    </lineage>
</organism>
<keyword evidence="2" id="KW-0238">DNA-binding</keyword>
<dbReference type="PROSITE" id="PS01124">
    <property type="entry name" value="HTH_ARAC_FAMILY_2"/>
    <property type="match status" value="1"/>
</dbReference>
<dbReference type="InterPro" id="IPR009057">
    <property type="entry name" value="Homeodomain-like_sf"/>
</dbReference>
<comment type="caution">
    <text evidence="5">The sequence shown here is derived from an EMBL/GenBank/DDBJ whole genome shotgun (WGS) entry which is preliminary data.</text>
</comment>
<name>A0A371JPG0_9FLAO</name>
<dbReference type="Proteomes" id="UP000261828">
    <property type="component" value="Unassembled WGS sequence"/>
</dbReference>
<evidence type="ECO:0000256" key="1">
    <source>
        <dbReference type="ARBA" id="ARBA00023015"/>
    </source>
</evidence>
<dbReference type="PANTHER" id="PTHR43280:SF29">
    <property type="entry name" value="ARAC-FAMILY TRANSCRIPTIONAL REGULATOR"/>
    <property type="match status" value="1"/>
</dbReference>
<evidence type="ECO:0000313" key="6">
    <source>
        <dbReference type="Proteomes" id="UP000261828"/>
    </source>
</evidence>
<dbReference type="OrthoDB" id="5295174at2"/>